<dbReference type="OrthoDB" id="9985386at2"/>
<reference evidence="2 3" key="1">
    <citation type="submission" date="2017-02" db="EMBL/GenBank/DDBJ databases">
        <title>The complete genomic sequence of a novel cold adapted crude oil-degrading bacterium Planococcus qaidamina Y42.</title>
        <authorList>
            <person name="Yang R."/>
        </authorList>
    </citation>
    <scope>NUCLEOTIDE SEQUENCE [LARGE SCALE GENOMIC DNA]</scope>
    <source>
        <strain evidence="2 3">Y42</strain>
    </source>
</reference>
<dbReference type="RefSeq" id="WP_077589011.1">
    <property type="nucleotide sequence ID" value="NZ_CP019640.1"/>
</dbReference>
<dbReference type="AlphaFoldDB" id="A0A1Q2KZ97"/>
<dbReference type="EMBL" id="CP019640">
    <property type="protein sequence ID" value="AQQ53127.1"/>
    <property type="molecule type" value="Genomic_DNA"/>
</dbReference>
<evidence type="ECO:0000313" key="2">
    <source>
        <dbReference type="EMBL" id="AQQ53127.1"/>
    </source>
</evidence>
<sequence length="79" mass="9369">MHWLTRFVFWLPFLSLMIIGYELLVRPVTHPWAGIDPLYVYALSALPDAFRVIPLMLMLHFLFAVLYGVMWDALVKRIY</sequence>
<feature type="transmembrane region" description="Helical" evidence="1">
    <location>
        <begin position="49"/>
        <end position="69"/>
    </location>
</feature>
<proteinExistence type="predicted"/>
<gene>
    <name evidence="2" type="ORF">B0X71_08480</name>
</gene>
<organism evidence="2 3">
    <name type="scientific">Planococcus lenghuensis</name>
    <dbReference type="NCBI Taxonomy" id="2213202"/>
    <lineage>
        <taxon>Bacteria</taxon>
        <taxon>Bacillati</taxon>
        <taxon>Bacillota</taxon>
        <taxon>Bacilli</taxon>
        <taxon>Bacillales</taxon>
        <taxon>Caryophanaceae</taxon>
        <taxon>Planococcus</taxon>
    </lineage>
</organism>
<accession>A0A1Q2KZ97</accession>
<protein>
    <submittedName>
        <fullName evidence="2">Uncharacterized protein</fullName>
    </submittedName>
</protein>
<keyword evidence="1" id="KW-0472">Membrane</keyword>
<evidence type="ECO:0000313" key="3">
    <source>
        <dbReference type="Proteomes" id="UP000188184"/>
    </source>
</evidence>
<dbReference type="KEGG" id="pmar:B0X71_08480"/>
<keyword evidence="1" id="KW-1133">Transmembrane helix</keyword>
<keyword evidence="1" id="KW-0812">Transmembrane</keyword>
<name>A0A1Q2KZ97_9BACL</name>
<keyword evidence="3" id="KW-1185">Reference proteome</keyword>
<feature type="transmembrane region" description="Helical" evidence="1">
    <location>
        <begin position="7"/>
        <end position="29"/>
    </location>
</feature>
<dbReference type="Proteomes" id="UP000188184">
    <property type="component" value="Chromosome"/>
</dbReference>
<evidence type="ECO:0000256" key="1">
    <source>
        <dbReference type="SAM" id="Phobius"/>
    </source>
</evidence>